<keyword evidence="6" id="KW-0472">Membrane</keyword>
<dbReference type="InterPro" id="IPR051906">
    <property type="entry name" value="TolC-like"/>
</dbReference>
<dbReference type="Proteomes" id="UP001235760">
    <property type="component" value="Unassembled WGS sequence"/>
</dbReference>
<keyword evidence="3" id="KW-0813">Transport</keyword>
<keyword evidence="4" id="KW-1134">Transmembrane beta strand</keyword>
<dbReference type="Gene3D" id="1.20.1600.10">
    <property type="entry name" value="Outer membrane efflux proteins (OEP)"/>
    <property type="match status" value="1"/>
</dbReference>
<organism evidence="9 10">
    <name type="scientific">Leptothrix discophora</name>
    <dbReference type="NCBI Taxonomy" id="89"/>
    <lineage>
        <taxon>Bacteria</taxon>
        <taxon>Pseudomonadati</taxon>
        <taxon>Pseudomonadota</taxon>
        <taxon>Betaproteobacteria</taxon>
        <taxon>Burkholderiales</taxon>
        <taxon>Sphaerotilaceae</taxon>
        <taxon>Leptothrix</taxon>
    </lineage>
</organism>
<protein>
    <submittedName>
        <fullName evidence="9">TolC family protein</fullName>
    </submittedName>
</protein>
<evidence type="ECO:0000256" key="2">
    <source>
        <dbReference type="ARBA" id="ARBA00007613"/>
    </source>
</evidence>
<evidence type="ECO:0000256" key="4">
    <source>
        <dbReference type="ARBA" id="ARBA00022452"/>
    </source>
</evidence>
<dbReference type="PANTHER" id="PTHR30026:SF20">
    <property type="entry name" value="OUTER MEMBRANE PROTEIN TOLC"/>
    <property type="match status" value="1"/>
</dbReference>
<evidence type="ECO:0000256" key="6">
    <source>
        <dbReference type="ARBA" id="ARBA00023136"/>
    </source>
</evidence>
<evidence type="ECO:0000313" key="10">
    <source>
        <dbReference type="Proteomes" id="UP001235760"/>
    </source>
</evidence>
<dbReference type="RefSeq" id="WP_305748210.1">
    <property type="nucleotide sequence ID" value="NZ_JAUZEE010000001.1"/>
</dbReference>
<dbReference type="SUPFAM" id="SSF56954">
    <property type="entry name" value="Outer membrane efflux proteins (OEP)"/>
    <property type="match status" value="1"/>
</dbReference>
<comment type="similarity">
    <text evidence="2">Belongs to the outer membrane factor (OMF) (TC 1.B.17) family.</text>
</comment>
<feature type="chain" id="PRO_5045134117" evidence="8">
    <location>
        <begin position="47"/>
        <end position="490"/>
    </location>
</feature>
<comment type="subcellular location">
    <subcellularLocation>
        <location evidence="1">Cell outer membrane</location>
    </subcellularLocation>
</comment>
<dbReference type="InterPro" id="IPR003423">
    <property type="entry name" value="OMP_efflux"/>
</dbReference>
<comment type="caution">
    <text evidence="9">The sequence shown here is derived from an EMBL/GenBank/DDBJ whole genome shotgun (WGS) entry which is preliminary data.</text>
</comment>
<gene>
    <name evidence="9" type="ORF">Q8X39_03450</name>
</gene>
<dbReference type="Pfam" id="PF02321">
    <property type="entry name" value="OEP"/>
    <property type="match status" value="1"/>
</dbReference>
<proteinExistence type="inferred from homology"/>
<dbReference type="PANTHER" id="PTHR30026">
    <property type="entry name" value="OUTER MEMBRANE PROTEIN TOLC"/>
    <property type="match status" value="1"/>
</dbReference>
<keyword evidence="8" id="KW-0732">Signal</keyword>
<keyword evidence="10" id="KW-1185">Reference proteome</keyword>
<keyword evidence="5" id="KW-0812">Transmembrane</keyword>
<evidence type="ECO:0000256" key="3">
    <source>
        <dbReference type="ARBA" id="ARBA00022448"/>
    </source>
</evidence>
<sequence length="490" mass="51885">MSIRVRRSSIALPGPVPVATIRPLRQVALACLMSLLGATAPGLALAYCDEADAVAGVPAGRPALPDTQAFSASELFDGPAQGDGMTQLASLAREAVTASHDVRSAEHGSRAARQDFKQTEAGGSPQVSVNGTLGIGQSAVAGRTLSVGGVGGAGVNASAPLYDGGRLDALKDYRQRLVAASDEGIGNARERALREALLTVIDRNRFRLQLKVHGQQVAKLSCLARSIEQIVARDRGRASELVQARKGVRQAEIARDEVQSLLRQADARLRRVVGDNVAPWGAVGVPLIELPALDTLLSQVPESPEIRALRLQAEALDRLARANAAEGSPQVRWQVGANSTRQAQVTSSAWNAGIAVNMVIDDGGSVSAAASASRERAEATRQAMASGINERSKQIGTFHDAARSAYLRARHVAGVLQDSDQLRNATFEQWSKLGRRSLFDLISAENEHYQLRIAYINALHDGFSASAQLRNASSGLLPWIAPELAGVPAR</sequence>
<feature type="signal peptide" evidence="8">
    <location>
        <begin position="1"/>
        <end position="46"/>
    </location>
</feature>
<accession>A0ABT9FZN7</accession>
<evidence type="ECO:0000256" key="1">
    <source>
        <dbReference type="ARBA" id="ARBA00004442"/>
    </source>
</evidence>
<dbReference type="EMBL" id="JAUZEE010000001">
    <property type="protein sequence ID" value="MDP4299678.1"/>
    <property type="molecule type" value="Genomic_DNA"/>
</dbReference>
<evidence type="ECO:0000256" key="8">
    <source>
        <dbReference type="SAM" id="SignalP"/>
    </source>
</evidence>
<name>A0ABT9FZN7_LEPDI</name>
<keyword evidence="7" id="KW-0998">Cell outer membrane</keyword>
<evidence type="ECO:0000256" key="5">
    <source>
        <dbReference type="ARBA" id="ARBA00022692"/>
    </source>
</evidence>
<evidence type="ECO:0000256" key="7">
    <source>
        <dbReference type="ARBA" id="ARBA00023237"/>
    </source>
</evidence>
<evidence type="ECO:0000313" key="9">
    <source>
        <dbReference type="EMBL" id="MDP4299678.1"/>
    </source>
</evidence>
<reference evidence="9 10" key="1">
    <citation type="submission" date="2023-08" db="EMBL/GenBank/DDBJ databases">
        <authorList>
            <person name="Roldan D.M."/>
            <person name="Menes R.J."/>
        </authorList>
    </citation>
    <scope>NUCLEOTIDE SEQUENCE [LARGE SCALE GENOMIC DNA]</scope>
    <source>
        <strain evidence="9 10">CCM 2812</strain>
    </source>
</reference>